<comment type="caution">
    <text evidence="3">The sequence shown here is derived from an EMBL/GenBank/DDBJ whole genome shotgun (WGS) entry which is preliminary data.</text>
</comment>
<feature type="transmembrane region" description="Helical" evidence="1">
    <location>
        <begin position="103"/>
        <end position="124"/>
    </location>
</feature>
<feature type="transmembrane region" description="Helical" evidence="1">
    <location>
        <begin position="144"/>
        <end position="163"/>
    </location>
</feature>
<feature type="transmembrane region" description="Helical" evidence="1">
    <location>
        <begin position="61"/>
        <end position="82"/>
    </location>
</feature>
<organism evidence="3 4">
    <name type="scientific">Mariniphaga sediminis</name>
    <dbReference type="NCBI Taxonomy" id="1628158"/>
    <lineage>
        <taxon>Bacteria</taxon>
        <taxon>Pseudomonadati</taxon>
        <taxon>Bacteroidota</taxon>
        <taxon>Bacteroidia</taxon>
        <taxon>Marinilabiliales</taxon>
        <taxon>Prolixibacteraceae</taxon>
        <taxon>Mariniphaga</taxon>
    </lineage>
</organism>
<evidence type="ECO:0000313" key="4">
    <source>
        <dbReference type="Proteomes" id="UP000266441"/>
    </source>
</evidence>
<dbReference type="InterPro" id="IPR010559">
    <property type="entry name" value="Sig_transdc_His_kin_internal"/>
</dbReference>
<keyword evidence="4" id="KW-1185">Reference proteome</keyword>
<keyword evidence="1" id="KW-0812">Transmembrane</keyword>
<feature type="transmembrane region" description="Helical" evidence="1">
    <location>
        <begin position="32"/>
        <end position="49"/>
    </location>
</feature>
<dbReference type="AlphaFoldDB" id="A0A399CZN3"/>
<feature type="domain" description="Signal transduction histidine kinase internal region" evidence="2">
    <location>
        <begin position="190"/>
        <end position="267"/>
    </location>
</feature>
<gene>
    <name evidence="3" type="ORF">D1164_13685</name>
</gene>
<reference evidence="3 4" key="1">
    <citation type="journal article" date="2015" name="Int. J. Syst. Evol. Microbiol.">
        <title>Mariniphaga sediminis sp. nov., isolated from coastal sediment.</title>
        <authorList>
            <person name="Wang F.Q."/>
            <person name="Shen Q.Y."/>
            <person name="Chen G.J."/>
            <person name="Du Z.J."/>
        </authorList>
    </citation>
    <scope>NUCLEOTIDE SEQUENCE [LARGE SCALE GENOMIC DNA]</scope>
    <source>
        <strain evidence="3 4">SY21</strain>
    </source>
</reference>
<dbReference type="PANTHER" id="PTHR34220">
    <property type="entry name" value="SENSOR HISTIDINE KINASE YPDA"/>
    <property type="match status" value="1"/>
</dbReference>
<dbReference type="Proteomes" id="UP000266441">
    <property type="component" value="Unassembled WGS sequence"/>
</dbReference>
<accession>A0A399CZN3</accession>
<dbReference type="GO" id="GO:0000155">
    <property type="term" value="F:phosphorelay sensor kinase activity"/>
    <property type="evidence" value="ECO:0007669"/>
    <property type="project" value="InterPro"/>
</dbReference>
<sequence length="381" mass="44980">MIPLNNQWEKVILCFQNNDYSIIIQMRMIKKIWLRFWVVFLIHLMIKSFDLSFPGGPFELNFRSLLFSLFFMTYGMFIWQTADYFNGFFQKLTQHVIRIRVKIAVLTFLHAILGFILSLSLNHFYRIGDIYLFEDVGHWEHNSFFNPELTIALTSIYLIILGFDGYFEMQQSFQNEVLKARELEKESILAQYKALKAQIEPHFLFNSLSVLSSLVYDDADLASGFIVKMSKTLRYIIEKNEFHLVKLSEELEFLDAYFFLIKTRFEEGVFLENRLQKPFVENTYIPPVTLQLLVENAVIHNKSNPENPLKITIDREEKFIVVKNNLNLRVKNEPSTQMGLKNISKRYELVSGQKVIILKTDSEFIVKIPSLNYSDYERFIV</sequence>
<dbReference type="InterPro" id="IPR050640">
    <property type="entry name" value="Bact_2-comp_sensor_kinase"/>
</dbReference>
<evidence type="ECO:0000256" key="1">
    <source>
        <dbReference type="SAM" id="Phobius"/>
    </source>
</evidence>
<keyword evidence="1" id="KW-1133">Transmembrane helix</keyword>
<dbReference type="EMBL" id="QWET01000009">
    <property type="protein sequence ID" value="RIH64686.1"/>
    <property type="molecule type" value="Genomic_DNA"/>
</dbReference>
<proteinExistence type="predicted"/>
<dbReference type="GO" id="GO:0016020">
    <property type="term" value="C:membrane"/>
    <property type="evidence" value="ECO:0007669"/>
    <property type="project" value="InterPro"/>
</dbReference>
<evidence type="ECO:0000313" key="3">
    <source>
        <dbReference type="EMBL" id="RIH64686.1"/>
    </source>
</evidence>
<dbReference type="PANTHER" id="PTHR34220:SF7">
    <property type="entry name" value="SENSOR HISTIDINE KINASE YPDA"/>
    <property type="match status" value="1"/>
</dbReference>
<evidence type="ECO:0000259" key="2">
    <source>
        <dbReference type="Pfam" id="PF06580"/>
    </source>
</evidence>
<dbReference type="Pfam" id="PF06580">
    <property type="entry name" value="His_kinase"/>
    <property type="match status" value="1"/>
</dbReference>
<name>A0A399CZN3_9BACT</name>
<keyword evidence="1" id="KW-0472">Membrane</keyword>
<protein>
    <recommendedName>
        <fullName evidence="2">Signal transduction histidine kinase internal region domain-containing protein</fullName>
    </recommendedName>
</protein>